<evidence type="ECO:0000313" key="4">
    <source>
        <dbReference type="Proteomes" id="UP000225706"/>
    </source>
</evidence>
<dbReference type="AlphaFoldDB" id="A0A2B4SPL6"/>
<dbReference type="PANTHER" id="PTHR15034:SF5">
    <property type="entry name" value="DEATH DOMAIN-CONTAINING PROTEIN CRADD"/>
    <property type="match status" value="1"/>
</dbReference>
<feature type="coiled-coil region" evidence="1">
    <location>
        <begin position="245"/>
        <end position="321"/>
    </location>
</feature>
<dbReference type="Gene3D" id="1.10.533.10">
    <property type="entry name" value="Death Domain, Fas"/>
    <property type="match status" value="1"/>
</dbReference>
<dbReference type="PANTHER" id="PTHR15034">
    <property type="entry name" value="DEATH DOMAIN-CONTAINING PROTEIN CRADD"/>
    <property type="match status" value="1"/>
</dbReference>
<evidence type="ECO:0000313" key="3">
    <source>
        <dbReference type="EMBL" id="PFX31023.1"/>
    </source>
</evidence>
<accession>A0A2B4SPL6</accession>
<dbReference type="InterPro" id="IPR001315">
    <property type="entry name" value="CARD"/>
</dbReference>
<protein>
    <recommendedName>
        <fullName evidence="2">CARD domain-containing protein</fullName>
    </recommendedName>
</protein>
<sequence length="444" mass="51228">MDYPAEDMWENLRSHRVKIVQELRVDRSVLFDHLRSKAVFDAEDCQIVNAEITNERKASKLLDILETKGTKGLQHFLDILKHLNPGLYEKITRQRPTPDLTSECAVDILGIHLKGNQQPNTLLEELKTVLDVKSSKKCLQYLQVKAVRGGEKAPEACYDPRQNEEKGCKKYAKERHACVLVLLIKLLSAEEEAKKLKIQVEEERKKNAELLNKMKKLSQSFDEEQWQSMKLSETIALQQRSFKTIKDLTSRNRELNMERDQAISELRQLKSWVGAFKALYENVEKSARQCQERYESSTAEISALRERLIRTEEELKSLKMGENSINSPSLVNKSSEHERKEWLSCSPYEVQAGMACSSDQNSVDEPISNLLNLGVPVSSSAECNPQWKHSPEEVICGQWKKENRSLYGCYVIDDSITPQPRPRAYDIDRSRTSRYKFRALRRIP</sequence>
<dbReference type="Proteomes" id="UP000225706">
    <property type="component" value="Unassembled WGS sequence"/>
</dbReference>
<proteinExistence type="predicted"/>
<keyword evidence="4" id="KW-1185">Reference proteome</keyword>
<comment type="caution">
    <text evidence="3">The sequence shown here is derived from an EMBL/GenBank/DDBJ whole genome shotgun (WGS) entry which is preliminary data.</text>
</comment>
<name>A0A2B4SPL6_STYPI</name>
<gene>
    <name evidence="3" type="ORF">AWC38_SpisGene4186</name>
</gene>
<dbReference type="EMBL" id="LSMT01000042">
    <property type="protein sequence ID" value="PFX31023.1"/>
    <property type="molecule type" value="Genomic_DNA"/>
</dbReference>
<dbReference type="Pfam" id="PF00619">
    <property type="entry name" value="CARD"/>
    <property type="match status" value="1"/>
</dbReference>
<keyword evidence="1" id="KW-0175">Coiled coil</keyword>
<dbReference type="InterPro" id="IPR037939">
    <property type="entry name" value="CRADD"/>
</dbReference>
<dbReference type="CDD" id="cd01671">
    <property type="entry name" value="CARD"/>
    <property type="match status" value="1"/>
</dbReference>
<feature type="domain" description="CARD" evidence="2">
    <location>
        <begin position="4"/>
        <end position="95"/>
    </location>
</feature>
<organism evidence="3 4">
    <name type="scientific">Stylophora pistillata</name>
    <name type="common">Smooth cauliflower coral</name>
    <dbReference type="NCBI Taxonomy" id="50429"/>
    <lineage>
        <taxon>Eukaryota</taxon>
        <taxon>Metazoa</taxon>
        <taxon>Cnidaria</taxon>
        <taxon>Anthozoa</taxon>
        <taxon>Hexacorallia</taxon>
        <taxon>Scleractinia</taxon>
        <taxon>Astrocoeniina</taxon>
        <taxon>Pocilloporidae</taxon>
        <taxon>Stylophora</taxon>
    </lineage>
</organism>
<evidence type="ECO:0000259" key="2">
    <source>
        <dbReference type="PROSITE" id="PS50209"/>
    </source>
</evidence>
<reference evidence="4" key="1">
    <citation type="journal article" date="2017" name="bioRxiv">
        <title>Comparative analysis of the genomes of Stylophora pistillata and Acropora digitifera provides evidence for extensive differences between species of corals.</title>
        <authorList>
            <person name="Voolstra C.R."/>
            <person name="Li Y."/>
            <person name="Liew Y.J."/>
            <person name="Baumgarten S."/>
            <person name="Zoccola D."/>
            <person name="Flot J.-F."/>
            <person name="Tambutte S."/>
            <person name="Allemand D."/>
            <person name="Aranda M."/>
        </authorList>
    </citation>
    <scope>NUCLEOTIDE SEQUENCE [LARGE SCALE GENOMIC DNA]</scope>
</reference>
<dbReference type="GO" id="GO:0002020">
    <property type="term" value="F:protease binding"/>
    <property type="evidence" value="ECO:0007669"/>
    <property type="project" value="InterPro"/>
</dbReference>
<dbReference type="GO" id="GO:0070513">
    <property type="term" value="F:death domain binding"/>
    <property type="evidence" value="ECO:0007669"/>
    <property type="project" value="InterPro"/>
</dbReference>
<dbReference type="GO" id="GO:0042981">
    <property type="term" value="P:regulation of apoptotic process"/>
    <property type="evidence" value="ECO:0007669"/>
    <property type="project" value="InterPro"/>
</dbReference>
<dbReference type="SUPFAM" id="SSF47986">
    <property type="entry name" value="DEATH domain"/>
    <property type="match status" value="1"/>
</dbReference>
<feature type="coiled-coil region" evidence="1">
    <location>
        <begin position="186"/>
        <end position="220"/>
    </location>
</feature>
<dbReference type="OrthoDB" id="5976142at2759"/>
<evidence type="ECO:0000256" key="1">
    <source>
        <dbReference type="SAM" id="Coils"/>
    </source>
</evidence>
<dbReference type="InterPro" id="IPR011029">
    <property type="entry name" value="DEATH-like_dom_sf"/>
</dbReference>
<dbReference type="STRING" id="50429.A0A2B4SPL6"/>
<dbReference type="PROSITE" id="PS50209">
    <property type="entry name" value="CARD"/>
    <property type="match status" value="1"/>
</dbReference>